<dbReference type="InterPro" id="IPR020806">
    <property type="entry name" value="PKS_PP-bd"/>
</dbReference>
<evidence type="ECO:0000256" key="9">
    <source>
        <dbReference type="PROSITE-ProRule" id="PRU01363"/>
    </source>
</evidence>
<dbReference type="InterPro" id="IPR001227">
    <property type="entry name" value="Ac_transferase_dom_sf"/>
</dbReference>
<dbReference type="GO" id="GO:0004315">
    <property type="term" value="F:3-oxoacyl-[acyl-carrier-protein] synthase activity"/>
    <property type="evidence" value="ECO:0007669"/>
    <property type="project" value="InterPro"/>
</dbReference>
<keyword evidence="1" id="KW-0596">Phosphopantetheine</keyword>
<feature type="region of interest" description="C-terminal hotdog fold" evidence="9">
    <location>
        <begin position="1064"/>
        <end position="1223"/>
    </location>
</feature>
<dbReference type="InterPro" id="IPR009081">
    <property type="entry name" value="PP-bd_ACP"/>
</dbReference>
<dbReference type="GO" id="GO:0031177">
    <property type="term" value="F:phosphopantetheine binding"/>
    <property type="evidence" value="ECO:0007669"/>
    <property type="project" value="InterPro"/>
</dbReference>
<dbReference type="SUPFAM" id="SSF47336">
    <property type="entry name" value="ACP-like"/>
    <property type="match status" value="2"/>
</dbReference>
<feature type="domain" description="Carrier" evidence="11">
    <location>
        <begin position="2251"/>
        <end position="2328"/>
    </location>
</feature>
<evidence type="ECO:0000259" key="12">
    <source>
        <dbReference type="PROSITE" id="PS52004"/>
    </source>
</evidence>
<organism evidence="14 15">
    <name type="scientific">Aspergillus wentii DTO 134E9</name>
    <dbReference type="NCBI Taxonomy" id="1073089"/>
    <lineage>
        <taxon>Eukaryota</taxon>
        <taxon>Fungi</taxon>
        <taxon>Dikarya</taxon>
        <taxon>Ascomycota</taxon>
        <taxon>Pezizomycotina</taxon>
        <taxon>Eurotiomycetes</taxon>
        <taxon>Eurotiomycetidae</taxon>
        <taxon>Eurotiales</taxon>
        <taxon>Aspergillaceae</taxon>
        <taxon>Aspergillus</taxon>
        <taxon>Aspergillus subgen. Cremei</taxon>
    </lineage>
</organism>
<dbReference type="Gene3D" id="3.40.366.10">
    <property type="entry name" value="Malonyl-Coenzyme A Acyl Carrier Protein, domain 2"/>
    <property type="match status" value="1"/>
</dbReference>
<dbReference type="GO" id="GO:0016874">
    <property type="term" value="F:ligase activity"/>
    <property type="evidence" value="ECO:0007669"/>
    <property type="project" value="UniProtKB-KW"/>
</dbReference>
<evidence type="ECO:0000259" key="11">
    <source>
        <dbReference type="PROSITE" id="PS50075"/>
    </source>
</evidence>
<dbReference type="InterPro" id="IPR049551">
    <property type="entry name" value="PKS_DH_C"/>
</dbReference>
<dbReference type="InterPro" id="IPR032821">
    <property type="entry name" value="PKS_assoc"/>
</dbReference>
<dbReference type="GO" id="GO:0006633">
    <property type="term" value="P:fatty acid biosynthetic process"/>
    <property type="evidence" value="ECO:0007669"/>
    <property type="project" value="InterPro"/>
</dbReference>
<dbReference type="Pfam" id="PF08659">
    <property type="entry name" value="KR"/>
    <property type="match status" value="1"/>
</dbReference>
<keyword evidence="7" id="KW-0511">Multifunctional enzyme</keyword>
<dbReference type="Gene3D" id="3.30.300.30">
    <property type="match status" value="1"/>
</dbReference>
<dbReference type="Pfam" id="PF00698">
    <property type="entry name" value="Acyl_transf_1"/>
    <property type="match status" value="1"/>
</dbReference>
<dbReference type="SUPFAM" id="SSF53901">
    <property type="entry name" value="Thiolase-like"/>
    <property type="match status" value="1"/>
</dbReference>
<dbReference type="GO" id="GO:0016491">
    <property type="term" value="F:oxidoreductase activity"/>
    <property type="evidence" value="ECO:0007669"/>
    <property type="project" value="UniProtKB-KW"/>
</dbReference>
<dbReference type="EMBL" id="KV878218">
    <property type="protein sequence ID" value="OJJ29874.1"/>
    <property type="molecule type" value="Genomic_DNA"/>
</dbReference>
<dbReference type="GO" id="GO:0004312">
    <property type="term" value="F:fatty acid synthase activity"/>
    <property type="evidence" value="ECO:0007669"/>
    <property type="project" value="TreeGrafter"/>
</dbReference>
<accession>A0A1L9R4P9</accession>
<dbReference type="InterPro" id="IPR049900">
    <property type="entry name" value="PKS_mFAS_DH"/>
</dbReference>
<dbReference type="SUPFAM" id="SSF51735">
    <property type="entry name" value="NAD(P)-binding Rossmann-fold domains"/>
    <property type="match status" value="4"/>
</dbReference>
<evidence type="ECO:0000256" key="2">
    <source>
        <dbReference type="ARBA" id="ARBA00022553"/>
    </source>
</evidence>
<keyword evidence="2" id="KW-0597">Phosphoprotein</keyword>
<feature type="compositionally biased region" description="Polar residues" evidence="10">
    <location>
        <begin position="2351"/>
        <end position="2361"/>
    </location>
</feature>
<reference evidence="15" key="1">
    <citation type="journal article" date="2017" name="Genome Biol.">
        <title>Comparative genomics reveals high biological diversity and specific adaptations in the industrially and medically important fungal genus Aspergillus.</title>
        <authorList>
            <person name="de Vries R.P."/>
            <person name="Riley R."/>
            <person name="Wiebenga A."/>
            <person name="Aguilar-Osorio G."/>
            <person name="Amillis S."/>
            <person name="Uchima C.A."/>
            <person name="Anderluh G."/>
            <person name="Asadollahi M."/>
            <person name="Askin M."/>
            <person name="Barry K."/>
            <person name="Battaglia E."/>
            <person name="Bayram O."/>
            <person name="Benocci T."/>
            <person name="Braus-Stromeyer S.A."/>
            <person name="Caldana C."/>
            <person name="Canovas D."/>
            <person name="Cerqueira G.C."/>
            <person name="Chen F."/>
            <person name="Chen W."/>
            <person name="Choi C."/>
            <person name="Clum A."/>
            <person name="Dos Santos R.A."/>
            <person name="Damasio A.R."/>
            <person name="Diallinas G."/>
            <person name="Emri T."/>
            <person name="Fekete E."/>
            <person name="Flipphi M."/>
            <person name="Freyberg S."/>
            <person name="Gallo A."/>
            <person name="Gournas C."/>
            <person name="Habgood R."/>
            <person name="Hainaut M."/>
            <person name="Harispe M.L."/>
            <person name="Henrissat B."/>
            <person name="Hilden K.S."/>
            <person name="Hope R."/>
            <person name="Hossain A."/>
            <person name="Karabika E."/>
            <person name="Karaffa L."/>
            <person name="Karanyi Z."/>
            <person name="Krasevec N."/>
            <person name="Kuo A."/>
            <person name="Kusch H."/>
            <person name="LaButti K."/>
            <person name="Lagendijk E.L."/>
            <person name="Lapidus A."/>
            <person name="Levasseur A."/>
            <person name="Lindquist E."/>
            <person name="Lipzen A."/>
            <person name="Logrieco A.F."/>
            <person name="MacCabe A."/>
            <person name="Maekelae M.R."/>
            <person name="Malavazi I."/>
            <person name="Melin P."/>
            <person name="Meyer V."/>
            <person name="Mielnichuk N."/>
            <person name="Miskei M."/>
            <person name="Molnar A.P."/>
            <person name="Mule G."/>
            <person name="Ngan C.Y."/>
            <person name="Orejas M."/>
            <person name="Orosz E."/>
            <person name="Ouedraogo J.P."/>
            <person name="Overkamp K.M."/>
            <person name="Park H.-S."/>
            <person name="Perrone G."/>
            <person name="Piumi F."/>
            <person name="Punt P.J."/>
            <person name="Ram A.F."/>
            <person name="Ramon A."/>
            <person name="Rauscher S."/>
            <person name="Record E."/>
            <person name="Riano-Pachon D.M."/>
            <person name="Robert V."/>
            <person name="Roehrig J."/>
            <person name="Ruller R."/>
            <person name="Salamov A."/>
            <person name="Salih N.S."/>
            <person name="Samson R.A."/>
            <person name="Sandor E."/>
            <person name="Sanguinetti M."/>
            <person name="Schuetze T."/>
            <person name="Sepcic K."/>
            <person name="Shelest E."/>
            <person name="Sherlock G."/>
            <person name="Sophianopoulou V."/>
            <person name="Squina F.M."/>
            <person name="Sun H."/>
            <person name="Susca A."/>
            <person name="Todd R.B."/>
            <person name="Tsang A."/>
            <person name="Unkles S.E."/>
            <person name="van de Wiele N."/>
            <person name="van Rossen-Uffink D."/>
            <person name="Oliveira J.V."/>
            <person name="Vesth T.C."/>
            <person name="Visser J."/>
            <person name="Yu J.-H."/>
            <person name="Zhou M."/>
            <person name="Andersen M.R."/>
            <person name="Archer D.B."/>
            <person name="Baker S.E."/>
            <person name="Benoit I."/>
            <person name="Brakhage A.A."/>
            <person name="Braus G.H."/>
            <person name="Fischer R."/>
            <person name="Frisvad J.C."/>
            <person name="Goldman G.H."/>
            <person name="Houbraken J."/>
            <person name="Oakley B."/>
            <person name="Pocsi I."/>
            <person name="Scazzocchio C."/>
            <person name="Seiboth B."/>
            <person name="vanKuyk P.A."/>
            <person name="Wortman J."/>
            <person name="Dyer P.S."/>
            <person name="Grigoriev I.V."/>
        </authorList>
    </citation>
    <scope>NUCLEOTIDE SEQUENCE [LARGE SCALE GENOMIC DNA]</scope>
    <source>
        <strain evidence="15">DTO 134E9</strain>
    </source>
</reference>
<dbReference type="InterPro" id="IPR042104">
    <property type="entry name" value="PKS_dehydratase_sf"/>
</dbReference>
<feature type="region of interest" description="Disordered" evidence="10">
    <location>
        <begin position="3453"/>
        <end position="3473"/>
    </location>
</feature>
<evidence type="ECO:0000256" key="4">
    <source>
        <dbReference type="ARBA" id="ARBA00022679"/>
    </source>
</evidence>
<dbReference type="PROSITE" id="PS00012">
    <property type="entry name" value="PHOSPHOPANTETHEINE"/>
    <property type="match status" value="1"/>
</dbReference>
<dbReference type="SMART" id="SM00825">
    <property type="entry name" value="PKS_KS"/>
    <property type="match status" value="1"/>
</dbReference>
<dbReference type="CDD" id="cd05930">
    <property type="entry name" value="A_NRPS"/>
    <property type="match status" value="1"/>
</dbReference>
<dbReference type="InterPro" id="IPR025110">
    <property type="entry name" value="AMP-bd_C"/>
</dbReference>
<dbReference type="GO" id="GO:0044550">
    <property type="term" value="P:secondary metabolite biosynthetic process"/>
    <property type="evidence" value="ECO:0007669"/>
    <property type="project" value="UniProtKB-ARBA"/>
</dbReference>
<dbReference type="InterPro" id="IPR020843">
    <property type="entry name" value="ER"/>
</dbReference>
<dbReference type="Pfam" id="PF14765">
    <property type="entry name" value="PS-DH"/>
    <property type="match status" value="1"/>
</dbReference>
<name>A0A1L9R4P9_ASPWE</name>
<dbReference type="InterPro" id="IPR010071">
    <property type="entry name" value="AA_adenyl_dom"/>
</dbReference>
<dbReference type="Gene3D" id="3.30.70.3290">
    <property type="match status" value="1"/>
</dbReference>
<dbReference type="SMART" id="SM00827">
    <property type="entry name" value="PKS_AT"/>
    <property type="match status" value="1"/>
</dbReference>
<dbReference type="InterPro" id="IPR001242">
    <property type="entry name" value="Condensation_dom"/>
</dbReference>
<dbReference type="Pfam" id="PF16197">
    <property type="entry name" value="KAsynt_C_assoc"/>
    <property type="match status" value="1"/>
</dbReference>
<evidence type="ECO:0000256" key="5">
    <source>
        <dbReference type="ARBA" id="ARBA00022737"/>
    </source>
</evidence>
<dbReference type="Pfam" id="PF00109">
    <property type="entry name" value="ketoacyl-synt"/>
    <property type="match status" value="1"/>
</dbReference>
<dbReference type="NCBIfam" id="TIGR01733">
    <property type="entry name" value="AA-adenyl-dom"/>
    <property type="match status" value="1"/>
</dbReference>
<keyword evidence="5" id="KW-0677">Repeat</keyword>
<dbReference type="Gene3D" id="3.90.180.10">
    <property type="entry name" value="Medium-chain alcohol dehydrogenases, catalytic domain"/>
    <property type="match status" value="1"/>
</dbReference>
<dbReference type="PANTHER" id="PTHR43775">
    <property type="entry name" value="FATTY ACID SYNTHASE"/>
    <property type="match status" value="1"/>
</dbReference>
<feature type="active site" description="Proton donor; for dehydratase activity" evidence="9">
    <location>
        <position position="1129"/>
    </location>
</feature>
<dbReference type="Gene3D" id="3.30.559.30">
    <property type="entry name" value="Nonribosomal peptide synthetase, condensation domain"/>
    <property type="match status" value="1"/>
</dbReference>
<dbReference type="Gene3D" id="1.10.1200.10">
    <property type="entry name" value="ACP-like"/>
    <property type="match status" value="2"/>
</dbReference>
<dbReference type="Pfam" id="PF02801">
    <property type="entry name" value="Ketoacyl-synt_C"/>
    <property type="match status" value="1"/>
</dbReference>
<dbReference type="Gene3D" id="3.40.50.12780">
    <property type="entry name" value="N-terminal domain of ligase-like"/>
    <property type="match status" value="1"/>
</dbReference>
<dbReference type="InterPro" id="IPR018201">
    <property type="entry name" value="Ketoacyl_synth_AS"/>
</dbReference>
<dbReference type="PROSITE" id="PS50075">
    <property type="entry name" value="CARRIER"/>
    <property type="match status" value="2"/>
</dbReference>
<keyword evidence="15" id="KW-1185">Reference proteome</keyword>
<evidence type="ECO:0000259" key="13">
    <source>
        <dbReference type="PROSITE" id="PS52019"/>
    </source>
</evidence>
<dbReference type="InterPro" id="IPR016039">
    <property type="entry name" value="Thiolase-like"/>
</dbReference>
<dbReference type="STRING" id="1073089.A0A1L9R4P9"/>
<dbReference type="SUPFAM" id="SSF55048">
    <property type="entry name" value="Probable ACP-binding domain of malonyl-CoA ACP transacylase"/>
    <property type="match status" value="1"/>
</dbReference>
<dbReference type="Pfam" id="PF00501">
    <property type="entry name" value="AMP-binding"/>
    <property type="match status" value="1"/>
</dbReference>
<feature type="region of interest" description="N-terminal hotdog fold" evidence="9">
    <location>
        <begin position="912"/>
        <end position="1045"/>
    </location>
</feature>
<dbReference type="SMART" id="SM00823">
    <property type="entry name" value="PKS_PP"/>
    <property type="match status" value="2"/>
</dbReference>
<dbReference type="InterPro" id="IPR016036">
    <property type="entry name" value="Malonyl_transacylase_ACP-bd"/>
</dbReference>
<dbReference type="Pfam" id="PF07993">
    <property type="entry name" value="NAD_binding_4"/>
    <property type="match status" value="1"/>
</dbReference>
<dbReference type="CDD" id="cd05195">
    <property type="entry name" value="enoyl_red"/>
    <property type="match status" value="1"/>
</dbReference>
<dbReference type="PROSITE" id="PS52004">
    <property type="entry name" value="KS3_2"/>
    <property type="match status" value="1"/>
</dbReference>
<dbReference type="CDD" id="cd05274">
    <property type="entry name" value="KR_FAS_SDR_x"/>
    <property type="match status" value="1"/>
</dbReference>
<feature type="active site" description="Proton acceptor; for dehydratase activity" evidence="9">
    <location>
        <position position="944"/>
    </location>
</feature>
<dbReference type="Pfam" id="PF13193">
    <property type="entry name" value="AMP-binding_C"/>
    <property type="match status" value="1"/>
</dbReference>
<feature type="domain" description="PKS/mFAS DH" evidence="13">
    <location>
        <begin position="912"/>
        <end position="1223"/>
    </location>
</feature>
<dbReference type="InterPro" id="IPR014031">
    <property type="entry name" value="Ketoacyl_synth_C"/>
</dbReference>
<dbReference type="CDD" id="cd20483">
    <property type="entry name" value="C_PKS-NRPS"/>
    <property type="match status" value="1"/>
</dbReference>
<dbReference type="InterPro" id="IPR013120">
    <property type="entry name" value="FAR_NAD-bd"/>
</dbReference>
<dbReference type="SUPFAM" id="SSF50129">
    <property type="entry name" value="GroES-like"/>
    <property type="match status" value="1"/>
</dbReference>
<dbReference type="SMART" id="SM00826">
    <property type="entry name" value="PKS_DH"/>
    <property type="match status" value="1"/>
</dbReference>
<dbReference type="PANTHER" id="PTHR43775:SF29">
    <property type="entry name" value="ASPERFURANONE POLYKETIDE SYNTHASE AFOG-RELATED"/>
    <property type="match status" value="1"/>
</dbReference>
<dbReference type="SUPFAM" id="SSF52777">
    <property type="entry name" value="CoA-dependent acyltransferases"/>
    <property type="match status" value="2"/>
</dbReference>
<dbReference type="Gene3D" id="3.40.47.10">
    <property type="match status" value="1"/>
</dbReference>
<dbReference type="InterPro" id="IPR020807">
    <property type="entry name" value="PKS_DH"/>
</dbReference>
<comment type="similarity">
    <text evidence="8">In the C-terminal section; belongs to the NRP synthetase family.</text>
</comment>
<dbReference type="InterPro" id="IPR036736">
    <property type="entry name" value="ACP-like_sf"/>
</dbReference>
<dbReference type="InterPro" id="IPR045851">
    <property type="entry name" value="AMP-bd_C_sf"/>
</dbReference>
<keyword evidence="6" id="KW-0560">Oxidoreductase</keyword>
<dbReference type="Pfam" id="PF00668">
    <property type="entry name" value="Condensation"/>
    <property type="match status" value="1"/>
</dbReference>
<dbReference type="Proteomes" id="UP000184383">
    <property type="component" value="Unassembled WGS sequence"/>
</dbReference>
<dbReference type="FunFam" id="3.40.366.10:FF:000002">
    <property type="entry name" value="Probable polyketide synthase 2"/>
    <property type="match status" value="1"/>
</dbReference>
<gene>
    <name evidence="14" type="ORF">ASPWEDRAFT_46636</name>
</gene>
<evidence type="ECO:0000313" key="14">
    <source>
        <dbReference type="EMBL" id="OJJ29874.1"/>
    </source>
</evidence>
<proteinExistence type="inferred from homology"/>
<dbReference type="InterPro" id="IPR011032">
    <property type="entry name" value="GroES-like_sf"/>
</dbReference>
<evidence type="ECO:0000256" key="10">
    <source>
        <dbReference type="SAM" id="MobiDB-lite"/>
    </source>
</evidence>
<dbReference type="Gene3D" id="3.10.129.110">
    <property type="entry name" value="Polyketide synthase dehydratase"/>
    <property type="match status" value="1"/>
</dbReference>
<keyword evidence="4" id="KW-0808">Transferase</keyword>
<feature type="region of interest" description="Disordered" evidence="10">
    <location>
        <begin position="2336"/>
        <end position="2368"/>
    </location>
</feature>
<dbReference type="PROSITE" id="PS00606">
    <property type="entry name" value="KS3_1"/>
    <property type="match status" value="1"/>
</dbReference>
<evidence type="ECO:0008006" key="16">
    <source>
        <dbReference type="Google" id="ProtNLM"/>
    </source>
</evidence>
<evidence type="ECO:0000256" key="8">
    <source>
        <dbReference type="ARBA" id="ARBA00029443"/>
    </source>
</evidence>
<dbReference type="InterPro" id="IPR042099">
    <property type="entry name" value="ANL_N_sf"/>
</dbReference>
<dbReference type="InterPro" id="IPR049552">
    <property type="entry name" value="PKS_DH_N"/>
</dbReference>
<dbReference type="SMART" id="SM00822">
    <property type="entry name" value="PKS_KR"/>
    <property type="match status" value="1"/>
</dbReference>
<dbReference type="InterPro" id="IPR050091">
    <property type="entry name" value="PKS_NRPS_Biosynth_Enz"/>
</dbReference>
<sequence length="3886" mass="426944">MQSSKNEGQRHLVGIVGMACRVPGASNPSELWSVMEEKRDVGRKMPSSRFNVDAFYHPDGKNKATVYQDIGHFDAGFFNISGKEAEAMDPQQRLALEVVYEALENAGIPYSDIAGSQTSVYCGSFTNDYSKLIDRDMLNYPTYTVTGTGQSIISNRVSYFYDLHGESMTIDTACSSSLICLHMGAQSLKSKSSNMAIIIGSALHFDPNMFSTMADFGMLSPDGRSRSFDANAKGYARGEGVCAVILKRVGDAEANHDHIRAVIRASAMNHDGAKNGITLPNDVAQETLIRRTYAEANIATRDTAYFEAHGTGTKAGDPREARAIGRVFCSDDRPEPLYIGSVKSCIGHLEGAAGLAAVIKVVLSIEKGKIAPNMHFSEENPDIEFDRWRLRVPTEVVDWPRSYAVKRASVNSFGYGGSNCHVVLEAYLHHSADDVPFPTQDGRLYLIPISTHSETAGRRDVKWLAAYLDQHPHTNLSDLAYTLSVRRAIHPLRTYVVAGSTQDMSLLLMEKGESPDPWTRAGNCKKIGFVFTGQGAQWAHMGARLVTYSAVFRQTLERCDALLKTLPDAPEWSIMDELLKEGGSSRVNDSEFSQPLCTAVQLALVHHLREWGVTPSATVGHSSGEIAAAYAAGLISLSTAMVTSFFRGRYTSSKRPEASLNPGGMLAVGMPLAEAKRAIEPYQSRICVAAINSPSSVTLSGDLDAITALKSQLDERKVFARQLMVAQAYHSHHMTPFAEKYQQSMEASQLFERATPSDIPMFSSVTARRLTAEKLDARYWVDNLVSPVRFSDALTGTVLDELDTQQIDVLLEVGLHPALKGPVKQTLAALNTDIPYIGTLQRNNDDFSAIINTAGQLFLLGYPLALDHVNMDSTRSSQSKWLGNLPTYGWNHSKYWAQSRLATAYLQRKYRHFLLGVPQPDSTQQTNRWRHFLRLSEVPWLADHRIQGSTVFPAAGYVSLAVEAGFRAFEGEQRSIRRAVLHNVTIKSALKLTENEPGVEIVFELRSISSTGTNASWQFLLCSYNAEGQSREHCNGTISIELGSPMSLRQGRQHDQLARQMKNTDRVVSFMSLYDKLSGIGLQYSGQFRLPDDRIESCPGFATASLSRGQSSSTSHEEDQCLLDPAFLDTSFHPIFAAIEAANAHPLTGALLPTSFRTMEISGLALDNEDRRFLADARVLAEAKQISSRSVEANHEICTSDGATSLVSLDGLVMTAVGEATQTDIQRSPFQRIHWLPAFSFLDDTGSPAVGTAHHMTEMLSFYAHQYPNSSILHITSDLTTTRDLLQILGGRTPERRRYNTLTAFADSEDLKETEAARILQNDGWGPISWDAPHSQTYDLVVMSHATSLVPGNLLKDGGFILRPAHVDWEPSQSLVKRFSHHEIECWQERGSKAPVVNSPGAIGIVRTHDPADRTMAIISILETLAKRPALQTSLDEIAHGTVQTPEDIVVLSSLDDDVLCDMSNSKRSEFEGVKAMATMQHKRIIWVLEGGTYRPTNQRQALINGMMRCLRSENNLLRIIVLDVSQGSDAECIAASVQRLLADTDVGEDEIAVRDGILYIPRLVMEDSLNRKLHNGYGRVPTMEFFHQSQHLKLDIGGTGRLDSAMFETCTLEPPLGDDELEIQVHAFSVTPRWLQTSLGKSLGSEAQHSILDGGGTVTSGDCAGIVIRKGRSIRDQDFVVGDRVVVLRPPGGSHRNVIRCAASCCRRIYGQDFKTAASWSSLLSAVCYSLIHVAQVQRGEYILIDAVDSGFGQMATQLAQHLGAIVLAVTRSVEQKRQVMRLVPSLMDDQILVCDSDEGALLDYVLSVTNHRGVSVLLSNRTGHIAHFQQRLLMPLGRYINFAVLEPLRGDAREARTGTDGSSTAPPGIMSFHLDLDSLIQHKPSIAEDILKQAQDYLQRGIIQLPGNTSAFPVSQAPEALHWLQSERTASHVVLTSEVSSRVLIRPVTYRPNPNLFDQQKKYLLVGALTGIGAALAEWMARNGARHLVFLSRSGDRKPGSQSLIQWLKARGVHCSVHAGDVCDTATVERCVASIGTALGGVFHAAAVYQNSPLHLMSFDQWKAALAPKLNGLEALDQATAHRDLDFFICFSSVSVIIGTKAQANYIAGNAVMDALMYNRRQRGLAGMTMNVGVVADQGVVARDPKLRALLERNGYGVLDSYELFCQVEEAVRSGKPPFPPTEQGPETHQIISGSQVINPSCFWYHRPLFRGLAAHYEHEKHGSGSFAASGSDELDLKMRINSTPDAASRVDLLLSVFITQWARISGIPSDQIEPSRSLASYGLDSLGATDARNWFLKTVGVDIPVFEIFDGASIQTLIAHVVDCIPVLSLEQEDRKEGPERAGEPVSPSLTQIPSDSISRQHRPEKIPMSSHQRRFWYLHNLVLDKAHFNVPVVCHLNGVPGHNTLRRALAAFRQRNEILRTAFVQGDDFPEQVPLDLPGYDIPLIGLSTAADPQQALVDRKSQLRALPLNIEEGETMRLELVKTGVSQYSLLASIHHIVCDRGSSSSLLTQICALYDAIAAGHREHWTVPPVSIQYIDFTLWQQDLLLGPAMQEHLAFWRQKLADIPPVSALLPFAKNERPTPQIFRTSTHYATLDPNYFARLRRICGSAEVTIPQFLVAAFRAIFYGHTGEEDLVIHMVDGRRPHPDVEQSFGNFLNLIPLRLRCESNSTFESLLSDVKKTVLKALAHSIVPFDRILEELRVKPSRSHFPLGQVAFNYQIHGQMLHYRTADFVIDQYITEDIETPCEVQLEAIEDAKGGLGFRLQSSEGVYNSSDMSAFLGKFVTSLECIIKDHRQPIAEMPIFPIKDQHVCSGMSPGNSNEAVPLHHRGISQAISHWASQTPAVVALTDSSGASLTYAQLVEGAQRVAAMLQAMGSRPGDHVGILSSPGIDMLLGLLGIVFCRCGYVAMDPQAGVERLIYMANDSGSSIILIGDGLSHDAVKGSSQLDGFSQRLVSIKDALRNPTEAAVPVASADDPLYVTYTSGSTGTPKGVVMRHRNALPMLQTLQAQFCFGPQDRFLLATSISFDLSVVQIFTPLMVGGRVCIASEETRHDPIRLGDFMRSAQVTFTYFTPTQFAMVLENAPDTLKACRQWRHAFFCGEVLPVRLLNAFYDLGTGAAPYNAYGPCEAMVQVAIHHAEYSSHGASDVPIGRPLETAECFIVDETLQNLPDGEIGEICIGGPQVGDGYLNQPQETAKSFLPSKTPRESKVFRTGDLGYVGHDGLMHFVGRAAGDTLVKLRGFRIDLQDIQHNIRDCCPEITAACVVARSVGDEDSTMADRRQLVAFVVLSMPSDKQGIISRLHRALHKRLSPYMLPSAYQVLSALPLTISGKTDRRSLIQRPLQLIRPMTSGRETNGKPGSVEYPSILEFVRDQFYSILKLDPEQPVGADDSFVAIGGQSMLLMTLQGKINQHFSVKTLLADLLALPTPAGIALTIQRALGHGDETAVETHEPAHNSGPVKTSQPEVDWEQETLLPLYNCYQPPLGGPFPPTDRVNVLVAGVDTFQGIHLLWELLAHSTVIIHVIGTTHPIKHSDLLQQLQRFALIPPGSLYRDMIWARARCYPGDLARPHFGLTDRQFTDLGAKVQMIYSVGTQVSLVQGYTNQKEINMKPVLDTIELAACGPHVSQIHHLSTYSVLHLQSWTHAQRSRAVITAAEEAPSSFRPPPTNDQGYIKARWVAEIILTKAADRGIPVTIYRAAPPTASTQTGASPPAKDPVSLFALTMLKTGLVPRLGSDQLRMVIDLVPVDVLASWMHCLSMSAPREPCPEIRGNSRLAVRHLVNPSPLPLEQLPAVISGICEEVDEGQLVALDTWIARVGDTFVGANEHDMLLWTALVRLFRSGHVIFPLDRAQTEQALDGCPGALVCPPVDRAYLAGLL</sequence>
<keyword evidence="3" id="KW-0436">Ligase</keyword>
<dbReference type="SMART" id="SM00829">
    <property type="entry name" value="PKS_ER"/>
    <property type="match status" value="1"/>
</dbReference>
<dbReference type="Pfam" id="PF00550">
    <property type="entry name" value="PP-binding"/>
    <property type="match status" value="2"/>
</dbReference>
<protein>
    <recommendedName>
        <fullName evidence="16">Carrier domain-containing protein</fullName>
    </recommendedName>
</protein>
<evidence type="ECO:0000256" key="6">
    <source>
        <dbReference type="ARBA" id="ARBA00023002"/>
    </source>
</evidence>
<dbReference type="Pfam" id="PF21089">
    <property type="entry name" value="PKS_DH_N"/>
    <property type="match status" value="1"/>
</dbReference>
<dbReference type="InterPro" id="IPR036291">
    <property type="entry name" value="NAD(P)-bd_dom_sf"/>
</dbReference>
<dbReference type="RefSeq" id="XP_040683551.1">
    <property type="nucleotide sequence ID" value="XM_040836804.1"/>
</dbReference>
<evidence type="ECO:0000256" key="1">
    <source>
        <dbReference type="ARBA" id="ARBA00022450"/>
    </source>
</evidence>
<evidence type="ECO:0000256" key="3">
    <source>
        <dbReference type="ARBA" id="ARBA00022598"/>
    </source>
</evidence>
<dbReference type="VEuPathDB" id="FungiDB:ASPWEDRAFT_46636"/>
<dbReference type="SUPFAM" id="SSF52151">
    <property type="entry name" value="FabD/lysophospholipase-like"/>
    <property type="match status" value="1"/>
</dbReference>
<dbReference type="InterPro" id="IPR020841">
    <property type="entry name" value="PKS_Beta-ketoAc_synthase_dom"/>
</dbReference>
<feature type="domain" description="Ketosynthase family 3 (KS3)" evidence="12">
    <location>
        <begin position="10"/>
        <end position="426"/>
    </location>
</feature>
<feature type="compositionally biased region" description="Basic and acidic residues" evidence="10">
    <location>
        <begin position="2336"/>
        <end position="2346"/>
    </location>
</feature>
<feature type="domain" description="Carrier" evidence="11">
    <location>
        <begin position="3372"/>
        <end position="3447"/>
    </location>
</feature>
<dbReference type="InterPro" id="IPR020845">
    <property type="entry name" value="AMP-binding_CS"/>
</dbReference>
<dbReference type="InterPro" id="IPR006162">
    <property type="entry name" value="Ppantetheine_attach_site"/>
</dbReference>
<dbReference type="InterPro" id="IPR014030">
    <property type="entry name" value="Ketoacyl_synth_N"/>
</dbReference>
<dbReference type="InterPro" id="IPR057326">
    <property type="entry name" value="KR_dom"/>
</dbReference>
<dbReference type="InterPro" id="IPR000873">
    <property type="entry name" value="AMP-dep_synth/lig_dom"/>
</dbReference>
<dbReference type="PROSITE" id="PS00455">
    <property type="entry name" value="AMP_BINDING"/>
    <property type="match status" value="1"/>
</dbReference>
<dbReference type="PROSITE" id="PS52019">
    <property type="entry name" value="PKS_MFAS_DH"/>
    <property type="match status" value="1"/>
</dbReference>
<dbReference type="OrthoDB" id="329835at2759"/>
<dbReference type="CDD" id="cd00833">
    <property type="entry name" value="PKS"/>
    <property type="match status" value="1"/>
</dbReference>
<dbReference type="Gene3D" id="3.30.559.10">
    <property type="entry name" value="Chloramphenicol acetyltransferase-like domain"/>
    <property type="match status" value="1"/>
</dbReference>
<dbReference type="GeneID" id="63752652"/>
<dbReference type="Gene3D" id="3.40.50.720">
    <property type="entry name" value="NAD(P)-binding Rossmann-like Domain"/>
    <property type="match status" value="4"/>
</dbReference>
<dbReference type="InterPro" id="IPR014043">
    <property type="entry name" value="Acyl_transferase_dom"/>
</dbReference>
<evidence type="ECO:0000256" key="7">
    <source>
        <dbReference type="ARBA" id="ARBA00023268"/>
    </source>
</evidence>
<dbReference type="InterPro" id="IPR013968">
    <property type="entry name" value="PKS_KR"/>
</dbReference>
<dbReference type="InterPro" id="IPR016035">
    <property type="entry name" value="Acyl_Trfase/lysoPLipase"/>
</dbReference>
<dbReference type="SUPFAM" id="SSF56801">
    <property type="entry name" value="Acetyl-CoA synthetase-like"/>
    <property type="match status" value="1"/>
</dbReference>
<dbReference type="InterPro" id="IPR023213">
    <property type="entry name" value="CAT-like_dom_sf"/>
</dbReference>
<evidence type="ECO:0000313" key="15">
    <source>
        <dbReference type="Proteomes" id="UP000184383"/>
    </source>
</evidence>